<reference evidence="3" key="1">
    <citation type="submission" date="2021-02" db="EMBL/GenBank/DDBJ databases">
        <authorList>
            <person name="Nowell W R."/>
        </authorList>
    </citation>
    <scope>NUCLEOTIDE SEQUENCE</scope>
</reference>
<dbReference type="InterPro" id="IPR036056">
    <property type="entry name" value="Fibrinogen-like_C"/>
</dbReference>
<evidence type="ECO:0000313" key="3">
    <source>
        <dbReference type="EMBL" id="CAF3482550.1"/>
    </source>
</evidence>
<dbReference type="NCBIfam" id="NF040941">
    <property type="entry name" value="GGGWT_bact"/>
    <property type="match status" value="1"/>
</dbReference>
<dbReference type="FunFam" id="3.90.215.10:FF:000001">
    <property type="entry name" value="Tenascin isoform 1"/>
    <property type="match status" value="1"/>
</dbReference>
<dbReference type="Proteomes" id="UP000663844">
    <property type="component" value="Unassembled WGS sequence"/>
</dbReference>
<dbReference type="Pfam" id="PF00147">
    <property type="entry name" value="Fibrinogen_C"/>
    <property type="match status" value="1"/>
</dbReference>
<dbReference type="AlphaFoldDB" id="A0A818FZI4"/>
<evidence type="ECO:0000256" key="1">
    <source>
        <dbReference type="ARBA" id="ARBA00023157"/>
    </source>
</evidence>
<feature type="domain" description="Fibrinogen C-terminal" evidence="2">
    <location>
        <begin position="35"/>
        <end position="261"/>
    </location>
</feature>
<comment type="caution">
    <text evidence="3">The sequence shown here is derived from an EMBL/GenBank/DDBJ whole genome shotgun (WGS) entry which is preliminary data.</text>
</comment>
<dbReference type="Gene3D" id="3.90.215.10">
    <property type="entry name" value="Gamma Fibrinogen, chain A, domain 1"/>
    <property type="match status" value="1"/>
</dbReference>
<sequence length="264" mass="30692">MAIEMVNGYDINADLARSLVFNDSLLIQLKSKDYIHLSDYPEDCAAVYLNTIASQQYTATGVYEIWPRQRKPMKVWCDMETDGGGWTVFQKRGDFTPQEDFYRTWLEYKRGFGDLQQQFWLGNDRLSMLSNQDLYQLRVDMEDFDGQKRFAQYYSFRVSSEQDKYRLSLGLYTKGDAGDSLTLHNGMQFSTKDQDNDLWSNSCAQTRNGAWWYNACRLSNLNGGYLRGNHPTIPATGMGWDTFRGAIYSLKTSEMKIRPVWFKP</sequence>
<organism evidence="3 4">
    <name type="scientific">Adineta steineri</name>
    <dbReference type="NCBI Taxonomy" id="433720"/>
    <lineage>
        <taxon>Eukaryota</taxon>
        <taxon>Metazoa</taxon>
        <taxon>Spiralia</taxon>
        <taxon>Gnathifera</taxon>
        <taxon>Rotifera</taxon>
        <taxon>Eurotatoria</taxon>
        <taxon>Bdelloidea</taxon>
        <taxon>Adinetida</taxon>
        <taxon>Adinetidae</taxon>
        <taxon>Adineta</taxon>
    </lineage>
</organism>
<keyword evidence="1" id="KW-1015">Disulfide bond</keyword>
<gene>
    <name evidence="3" type="ORF">OXD698_LOCUS216</name>
</gene>
<dbReference type="PANTHER" id="PTHR19143">
    <property type="entry name" value="FIBRINOGEN/TENASCIN/ANGIOPOEITIN"/>
    <property type="match status" value="1"/>
</dbReference>
<dbReference type="CDD" id="cd00087">
    <property type="entry name" value="FReD"/>
    <property type="match status" value="1"/>
</dbReference>
<dbReference type="GO" id="GO:0005615">
    <property type="term" value="C:extracellular space"/>
    <property type="evidence" value="ECO:0007669"/>
    <property type="project" value="TreeGrafter"/>
</dbReference>
<dbReference type="InterPro" id="IPR002181">
    <property type="entry name" value="Fibrinogen_a/b/g_C_dom"/>
</dbReference>
<proteinExistence type="predicted"/>
<name>A0A818FZI4_9BILA</name>
<dbReference type="InterPro" id="IPR050373">
    <property type="entry name" value="Fibrinogen_C-term_domain"/>
</dbReference>
<evidence type="ECO:0000259" key="2">
    <source>
        <dbReference type="PROSITE" id="PS51406"/>
    </source>
</evidence>
<dbReference type="InterPro" id="IPR014716">
    <property type="entry name" value="Fibrinogen_a/b/g_C_1"/>
</dbReference>
<protein>
    <recommendedName>
        <fullName evidence="2">Fibrinogen C-terminal domain-containing protein</fullName>
    </recommendedName>
</protein>
<dbReference type="PROSITE" id="PS51406">
    <property type="entry name" value="FIBRINOGEN_C_2"/>
    <property type="match status" value="1"/>
</dbReference>
<dbReference type="PROSITE" id="PS00514">
    <property type="entry name" value="FIBRINOGEN_C_1"/>
    <property type="match status" value="1"/>
</dbReference>
<dbReference type="SMART" id="SM00186">
    <property type="entry name" value="FBG"/>
    <property type="match status" value="1"/>
</dbReference>
<dbReference type="EMBL" id="CAJOAZ010000005">
    <property type="protein sequence ID" value="CAF3482550.1"/>
    <property type="molecule type" value="Genomic_DNA"/>
</dbReference>
<accession>A0A818FZI4</accession>
<dbReference type="SUPFAM" id="SSF56496">
    <property type="entry name" value="Fibrinogen C-terminal domain-like"/>
    <property type="match status" value="1"/>
</dbReference>
<evidence type="ECO:0000313" key="4">
    <source>
        <dbReference type="Proteomes" id="UP000663844"/>
    </source>
</evidence>
<dbReference type="InterPro" id="IPR020837">
    <property type="entry name" value="Fibrinogen_CS"/>
</dbReference>